<geneLocation type="plasmid" evidence="2">
    <name>pSfreNXT3b</name>
</geneLocation>
<name>A0A2L0HE20_RHIFR</name>
<reference evidence="2 3" key="1">
    <citation type="submission" date="2017-10" db="EMBL/GenBank/DDBJ databases">
        <title>Analysis of the genome sequences of Rhizobium populations associated to common bean (phaseolus vulgaris).</title>
        <authorList>
            <person name="Bustos P."/>
            <person name="Santamaria R.I."/>
            <person name="Miranda-Sanchez F."/>
            <person name="Perez-Carrascal O."/>
            <person name="Juarez S."/>
            <person name="Lozano L."/>
            <person name="Martinez-Flores I."/>
            <person name="Vinuesa P."/>
            <person name="Martinez-Romero E."/>
            <person name="Cevallos M.A."/>
            <person name="Romero D."/>
            <person name="Davila G."/>
            <person name="Gonzalez V."/>
        </authorList>
    </citation>
    <scope>NUCLEOTIDE SEQUENCE [LARGE SCALE GENOMIC DNA]</scope>
    <source>
        <strain evidence="2 3">NXT3</strain>
        <plasmid evidence="3">Plasmid psfrenxt3b</plasmid>
        <plasmid evidence="2">pSfreNXT3b</plasmid>
    </source>
</reference>
<dbReference type="EMBL" id="CP024309">
    <property type="protein sequence ID" value="AUX78962.1"/>
    <property type="molecule type" value="Genomic_DNA"/>
</dbReference>
<dbReference type="EMBL" id="CP024309">
    <property type="protein sequence ID" value="AUX78999.1"/>
    <property type="molecule type" value="Genomic_DNA"/>
</dbReference>
<keyword evidence="2" id="KW-0614">Plasmid</keyword>
<protein>
    <submittedName>
        <fullName evidence="2">Asp/Glu/hydantoin racemase protein</fullName>
    </submittedName>
</protein>
<proteinExistence type="predicted"/>
<organism evidence="2 3">
    <name type="scientific">Rhizobium fredii</name>
    <name type="common">Sinorhizobium fredii</name>
    <dbReference type="NCBI Taxonomy" id="380"/>
    <lineage>
        <taxon>Bacteria</taxon>
        <taxon>Pseudomonadati</taxon>
        <taxon>Pseudomonadota</taxon>
        <taxon>Alphaproteobacteria</taxon>
        <taxon>Hyphomicrobiales</taxon>
        <taxon>Rhizobiaceae</taxon>
        <taxon>Sinorhizobium/Ensifer group</taxon>
        <taxon>Sinorhizobium</taxon>
    </lineage>
</organism>
<dbReference type="AlphaFoldDB" id="A0A2L0HE20"/>
<sequence length="240" mass="25505">MTSHARLVLGILELDEGLMPDSPFNVQREGALQNPETFSVPILTELVDGALADTVIRGDPSLEGACVAAAQRLVARGANVISADCGFFIRHQAAVSAAVNVPVAMSSLLLIPTLLRQLSPAQKLAVITADSRHCSEDLFGIENPADRARVVVGGIEGGKYVRDALSRPLVLTSIDQIEQEVGACVAQLRAKHPEIGMLLFECTGFPCVTKALRHKTGLPIYDITDLCRLTLASTGSLALQ</sequence>
<evidence type="ECO:0000313" key="3">
    <source>
        <dbReference type="Proteomes" id="UP000239340"/>
    </source>
</evidence>
<gene>
    <name evidence="1" type="ORF">NXT3_PB00306</name>
    <name evidence="2" type="ORF">NXT3_PB00344</name>
</gene>
<evidence type="ECO:0000313" key="1">
    <source>
        <dbReference type="EMBL" id="AUX78962.1"/>
    </source>
</evidence>
<geneLocation type="plasmid" evidence="3">
    <name>psfrenxt3b</name>
</geneLocation>
<evidence type="ECO:0000313" key="2">
    <source>
        <dbReference type="EMBL" id="AUX78999.1"/>
    </source>
</evidence>
<dbReference type="RefSeq" id="WP_199773396.1">
    <property type="nucleotide sequence ID" value="NZ_CP024309.1"/>
</dbReference>
<dbReference type="Proteomes" id="UP000239340">
    <property type="component" value="Plasmid pSfreNXT3b"/>
</dbReference>
<accession>A0A2L0HE20</accession>